<comment type="caution">
    <text evidence="12">The sequence shown here is derived from an EMBL/GenBank/DDBJ whole genome shotgun (WGS) entry which is preliminary data.</text>
</comment>
<evidence type="ECO:0000256" key="11">
    <source>
        <dbReference type="ARBA" id="ARBA00049229"/>
    </source>
</evidence>
<dbReference type="CDD" id="cd01558">
    <property type="entry name" value="D-AAT_like"/>
    <property type="match status" value="1"/>
</dbReference>
<proteinExistence type="inferred from homology"/>
<evidence type="ECO:0000313" key="13">
    <source>
        <dbReference type="Proteomes" id="UP001597173"/>
    </source>
</evidence>
<evidence type="ECO:0000256" key="7">
    <source>
        <dbReference type="ARBA" id="ARBA00014472"/>
    </source>
</evidence>
<dbReference type="NCBIfam" id="NF005209">
    <property type="entry name" value="PRK06680.1"/>
    <property type="match status" value="1"/>
</dbReference>
<keyword evidence="8" id="KW-0100">Branched-chain amino acid biosynthesis</keyword>
<dbReference type="PANTHER" id="PTHR42743">
    <property type="entry name" value="AMINO-ACID AMINOTRANSFERASE"/>
    <property type="match status" value="1"/>
</dbReference>
<comment type="catalytic activity">
    <reaction evidence="10">
        <text>L-isoleucine + 2-oxoglutarate = (S)-3-methyl-2-oxopentanoate + L-glutamate</text>
        <dbReference type="Rhea" id="RHEA:24801"/>
        <dbReference type="ChEBI" id="CHEBI:16810"/>
        <dbReference type="ChEBI" id="CHEBI:29985"/>
        <dbReference type="ChEBI" id="CHEBI:35146"/>
        <dbReference type="ChEBI" id="CHEBI:58045"/>
        <dbReference type="EC" id="2.6.1.42"/>
    </reaction>
</comment>
<reference evidence="13" key="1">
    <citation type="journal article" date="2019" name="Int. J. Syst. Evol. Microbiol.">
        <title>The Global Catalogue of Microorganisms (GCM) 10K type strain sequencing project: providing services to taxonomists for standard genome sequencing and annotation.</title>
        <authorList>
            <consortium name="The Broad Institute Genomics Platform"/>
            <consortium name="The Broad Institute Genome Sequencing Center for Infectious Disease"/>
            <person name="Wu L."/>
            <person name="Ma J."/>
        </authorList>
    </citation>
    <scope>NUCLEOTIDE SEQUENCE [LARGE SCALE GENOMIC DNA]</scope>
    <source>
        <strain evidence="13">CCUG 55609</strain>
    </source>
</reference>
<dbReference type="SUPFAM" id="SSF56752">
    <property type="entry name" value="D-aminoacid aminotransferase-like PLP-dependent enzymes"/>
    <property type="match status" value="1"/>
</dbReference>
<evidence type="ECO:0000256" key="9">
    <source>
        <dbReference type="ARBA" id="ARBA00048212"/>
    </source>
</evidence>
<comment type="similarity">
    <text evidence="5">Belongs to the class-IV pyridoxal-phosphate-dependent aminotransferase family.</text>
</comment>
<dbReference type="InterPro" id="IPR001544">
    <property type="entry name" value="Aminotrans_IV"/>
</dbReference>
<dbReference type="Pfam" id="PF01063">
    <property type="entry name" value="Aminotran_4"/>
    <property type="match status" value="1"/>
</dbReference>
<comment type="pathway">
    <text evidence="3">Amino-acid biosynthesis; L-valine biosynthesis; L-valine from pyruvate: step 4/4.</text>
</comment>
<evidence type="ECO:0000313" key="12">
    <source>
        <dbReference type="EMBL" id="MFD1328370.1"/>
    </source>
</evidence>
<evidence type="ECO:0000256" key="5">
    <source>
        <dbReference type="ARBA" id="ARBA00009320"/>
    </source>
</evidence>
<dbReference type="Proteomes" id="UP001597173">
    <property type="component" value="Unassembled WGS sequence"/>
</dbReference>
<comment type="catalytic activity">
    <reaction evidence="9">
        <text>L-valine + 2-oxoglutarate = 3-methyl-2-oxobutanoate + L-glutamate</text>
        <dbReference type="Rhea" id="RHEA:24813"/>
        <dbReference type="ChEBI" id="CHEBI:11851"/>
        <dbReference type="ChEBI" id="CHEBI:16810"/>
        <dbReference type="ChEBI" id="CHEBI:29985"/>
        <dbReference type="ChEBI" id="CHEBI:57762"/>
        <dbReference type="EC" id="2.6.1.42"/>
    </reaction>
</comment>
<comment type="pathway">
    <text evidence="2">Amino-acid biosynthesis; L-isoleucine biosynthesis; L-isoleucine from 2-oxobutanoate: step 4/4.</text>
</comment>
<dbReference type="EC" id="2.6.1.42" evidence="6"/>
<evidence type="ECO:0000256" key="1">
    <source>
        <dbReference type="ARBA" id="ARBA00003109"/>
    </source>
</evidence>
<protein>
    <recommendedName>
        <fullName evidence="7">Probable branched-chain-amino-acid aminotransferase</fullName>
        <ecNumber evidence="6">2.6.1.42</ecNumber>
    </recommendedName>
</protein>
<comment type="catalytic activity">
    <reaction evidence="11">
        <text>L-leucine + 2-oxoglutarate = 4-methyl-2-oxopentanoate + L-glutamate</text>
        <dbReference type="Rhea" id="RHEA:18321"/>
        <dbReference type="ChEBI" id="CHEBI:16810"/>
        <dbReference type="ChEBI" id="CHEBI:17865"/>
        <dbReference type="ChEBI" id="CHEBI:29985"/>
        <dbReference type="ChEBI" id="CHEBI:57427"/>
        <dbReference type="EC" id="2.6.1.42"/>
    </reaction>
</comment>
<sequence length="287" mass="31771">MTRTVYVNGQYLPEHAAQISIFDRGFLFADGIYEVSAVIDGRLVDNDLHLARLERSLGEIMIPMPLPVAEIIKVQAELIRRNDLREGVVYLQVTRGAADRDFGFAEGMQPTFVAFTQAKNLRAAASVQDGVAVDLMEDQRWARRDIKTVMLLAQVLAKKRAKGRGFHEAWLVEDGFVTEGASSTAYIVTADGKIIVRPNSHAVLPGCTRQAIMKIAEELGVSMEERRFTVEEAYQAKEAFLTSASSLVTPVIRLADRTIADGKPGPITRRLQAVYLELALKNSEPLL</sequence>
<keyword evidence="12" id="KW-0808">Transferase</keyword>
<dbReference type="Gene3D" id="3.20.10.10">
    <property type="entry name" value="D-amino Acid Aminotransferase, subunit A, domain 2"/>
    <property type="match status" value="1"/>
</dbReference>
<dbReference type="Gene3D" id="3.30.470.10">
    <property type="match status" value="1"/>
</dbReference>
<name>A0ABW3YWS2_MYCRA</name>
<dbReference type="InterPro" id="IPR036038">
    <property type="entry name" value="Aminotransferase-like"/>
</dbReference>
<keyword evidence="12" id="KW-0032">Aminotransferase</keyword>
<dbReference type="GO" id="GO:0047810">
    <property type="term" value="F:D-alanine-2-oxoglutarate aminotransferase activity"/>
    <property type="evidence" value="ECO:0007669"/>
    <property type="project" value="UniProtKB-EC"/>
</dbReference>
<accession>A0ABW3YWS2</accession>
<evidence type="ECO:0000256" key="3">
    <source>
        <dbReference type="ARBA" id="ARBA00004931"/>
    </source>
</evidence>
<organism evidence="12 13">
    <name type="scientific">Mycoplana ramosa</name>
    <name type="common">Mycoplana bullata</name>
    <dbReference type="NCBI Taxonomy" id="40837"/>
    <lineage>
        <taxon>Bacteria</taxon>
        <taxon>Pseudomonadati</taxon>
        <taxon>Pseudomonadota</taxon>
        <taxon>Alphaproteobacteria</taxon>
        <taxon>Hyphomicrobiales</taxon>
        <taxon>Rhizobiaceae</taxon>
        <taxon>Mycoplana</taxon>
    </lineage>
</organism>
<evidence type="ECO:0000256" key="6">
    <source>
        <dbReference type="ARBA" id="ARBA00013053"/>
    </source>
</evidence>
<comment type="function">
    <text evidence="1">Acts on leucine, isoleucine and valine.</text>
</comment>
<keyword evidence="8" id="KW-0028">Amino-acid biosynthesis</keyword>
<dbReference type="RefSeq" id="WP_374838624.1">
    <property type="nucleotide sequence ID" value="NZ_JBHEEW010000007.1"/>
</dbReference>
<keyword evidence="13" id="KW-1185">Reference proteome</keyword>
<evidence type="ECO:0000256" key="4">
    <source>
        <dbReference type="ARBA" id="ARBA00005072"/>
    </source>
</evidence>
<gene>
    <name evidence="12" type="ORF">ACFQ33_10745</name>
</gene>
<dbReference type="InterPro" id="IPR043132">
    <property type="entry name" value="BCAT-like_C"/>
</dbReference>
<evidence type="ECO:0000256" key="10">
    <source>
        <dbReference type="ARBA" id="ARBA00048798"/>
    </source>
</evidence>
<dbReference type="InterPro" id="IPR050571">
    <property type="entry name" value="Class-IV_PLP-Dep_Aminotrnsfr"/>
</dbReference>
<evidence type="ECO:0000256" key="2">
    <source>
        <dbReference type="ARBA" id="ARBA00004824"/>
    </source>
</evidence>
<evidence type="ECO:0000256" key="8">
    <source>
        <dbReference type="ARBA" id="ARBA00023304"/>
    </source>
</evidence>
<dbReference type="PANTHER" id="PTHR42743:SF11">
    <property type="entry name" value="AMINODEOXYCHORISMATE LYASE"/>
    <property type="match status" value="1"/>
</dbReference>
<dbReference type="InterPro" id="IPR043131">
    <property type="entry name" value="BCAT-like_N"/>
</dbReference>
<comment type="pathway">
    <text evidence="4">Amino-acid biosynthesis; L-leucine biosynthesis; L-leucine from 3-methyl-2-oxobutanoate: step 4/4.</text>
</comment>
<dbReference type="EMBL" id="JBHTNF010000005">
    <property type="protein sequence ID" value="MFD1328370.1"/>
    <property type="molecule type" value="Genomic_DNA"/>
</dbReference>